<reference evidence="1 2" key="1">
    <citation type="submission" date="2019-03" db="EMBL/GenBank/DDBJ databases">
        <title>First draft genome of Liparis tanakae, snailfish: a comprehensive survey of snailfish specific genes.</title>
        <authorList>
            <person name="Kim W."/>
            <person name="Song I."/>
            <person name="Jeong J.-H."/>
            <person name="Kim D."/>
            <person name="Kim S."/>
            <person name="Ryu S."/>
            <person name="Song J.Y."/>
            <person name="Lee S.K."/>
        </authorList>
    </citation>
    <scope>NUCLEOTIDE SEQUENCE [LARGE SCALE GENOMIC DNA]</scope>
    <source>
        <tissue evidence="1">Muscle</tissue>
    </source>
</reference>
<accession>A0A4Z2FXU5</accession>
<sequence>MATLWPPLGKQRSNESLLAAGEDKDRALYDFWGLTSWSGNFSNIRVEMTWPRGFSMFSSSCSSIDTGRLEMYRLVGSCSCCCRARSENSRGGRIEEERG</sequence>
<comment type="caution">
    <text evidence="1">The sequence shown here is derived from an EMBL/GenBank/DDBJ whole genome shotgun (WGS) entry which is preliminary data.</text>
</comment>
<dbReference type="AlphaFoldDB" id="A0A4Z2FXU5"/>
<dbReference type="EMBL" id="SRLO01000806">
    <property type="protein sequence ID" value="TNN46128.1"/>
    <property type="molecule type" value="Genomic_DNA"/>
</dbReference>
<dbReference type="Proteomes" id="UP000314294">
    <property type="component" value="Unassembled WGS sequence"/>
</dbReference>
<name>A0A4Z2FXU5_9TELE</name>
<evidence type="ECO:0000313" key="1">
    <source>
        <dbReference type="EMBL" id="TNN46128.1"/>
    </source>
</evidence>
<gene>
    <name evidence="1" type="ORF">EYF80_043674</name>
</gene>
<keyword evidence="2" id="KW-1185">Reference proteome</keyword>
<organism evidence="1 2">
    <name type="scientific">Liparis tanakae</name>
    <name type="common">Tanaka's snailfish</name>
    <dbReference type="NCBI Taxonomy" id="230148"/>
    <lineage>
        <taxon>Eukaryota</taxon>
        <taxon>Metazoa</taxon>
        <taxon>Chordata</taxon>
        <taxon>Craniata</taxon>
        <taxon>Vertebrata</taxon>
        <taxon>Euteleostomi</taxon>
        <taxon>Actinopterygii</taxon>
        <taxon>Neopterygii</taxon>
        <taxon>Teleostei</taxon>
        <taxon>Neoteleostei</taxon>
        <taxon>Acanthomorphata</taxon>
        <taxon>Eupercaria</taxon>
        <taxon>Perciformes</taxon>
        <taxon>Cottioidei</taxon>
        <taxon>Cottales</taxon>
        <taxon>Liparidae</taxon>
        <taxon>Liparis</taxon>
    </lineage>
</organism>
<evidence type="ECO:0000313" key="2">
    <source>
        <dbReference type="Proteomes" id="UP000314294"/>
    </source>
</evidence>
<proteinExistence type="predicted"/>
<protein>
    <submittedName>
        <fullName evidence="1">Uncharacterized protein</fullName>
    </submittedName>
</protein>